<dbReference type="Pfam" id="PF17919">
    <property type="entry name" value="RT_RNaseH_2"/>
    <property type="match status" value="1"/>
</dbReference>
<evidence type="ECO:0000259" key="1">
    <source>
        <dbReference type="Pfam" id="PF17919"/>
    </source>
</evidence>
<protein>
    <recommendedName>
        <fullName evidence="1">Reverse transcriptase/retrotransposon-derived protein RNase H-like domain-containing protein</fullName>
    </recommendedName>
</protein>
<dbReference type="InterPro" id="IPR051320">
    <property type="entry name" value="Viral_Replic_Matur_Polypro"/>
</dbReference>
<organism evidence="2">
    <name type="scientific">Ananas comosus var. bracteatus</name>
    <name type="common">red pineapple</name>
    <dbReference type="NCBI Taxonomy" id="296719"/>
    <lineage>
        <taxon>Eukaryota</taxon>
        <taxon>Viridiplantae</taxon>
        <taxon>Streptophyta</taxon>
        <taxon>Embryophyta</taxon>
        <taxon>Tracheophyta</taxon>
        <taxon>Spermatophyta</taxon>
        <taxon>Magnoliopsida</taxon>
        <taxon>Liliopsida</taxon>
        <taxon>Poales</taxon>
        <taxon>Bromeliaceae</taxon>
        <taxon>Bromelioideae</taxon>
        <taxon>Ananas</taxon>
    </lineage>
</organism>
<evidence type="ECO:0000313" key="2">
    <source>
        <dbReference type="EMBL" id="CAD1832616.1"/>
    </source>
</evidence>
<name>A0A6V7PQ07_ANACO</name>
<sequence length="182" mass="20943">MNMIFAPYLRKFVLVFFNEILVYSKSLEEHMKHLMVVLKELRKNTLYEKKSKYTFDKMRVEYLDHIISEEGVATDPAKIEGMIAWPTPKSVRSLRGFLGLTSYYRKFIRNYGTISKPLTELLKKDQFSWSQEAQQAFETLKLAMTEAPVLAMPDFTKPFILEVDACGQGIGAVLSQKGKTIA</sequence>
<dbReference type="PANTHER" id="PTHR33064">
    <property type="entry name" value="POL PROTEIN"/>
    <property type="match status" value="1"/>
</dbReference>
<accession>A0A6V7PQ07</accession>
<gene>
    <name evidence="2" type="ORF">CB5_LOCUS15827</name>
</gene>
<dbReference type="PANTHER" id="PTHR33064:SF40">
    <property type="entry name" value="REVERSE TRANSCRIPTASE_RETROTRANSPOSON-DERIVED PROTEIN RNASE H-LIKE DOMAIN-CONTAINING PROTEIN"/>
    <property type="match status" value="1"/>
</dbReference>
<dbReference type="SUPFAM" id="SSF56672">
    <property type="entry name" value="DNA/RNA polymerases"/>
    <property type="match status" value="1"/>
</dbReference>
<dbReference type="AlphaFoldDB" id="A0A6V7PQ07"/>
<feature type="domain" description="Reverse transcriptase/retrotransposon-derived protein RNase H-like" evidence="1">
    <location>
        <begin position="129"/>
        <end position="179"/>
    </location>
</feature>
<dbReference type="Gene3D" id="3.30.70.270">
    <property type="match status" value="2"/>
</dbReference>
<dbReference type="EMBL" id="LR862150">
    <property type="protein sequence ID" value="CAD1832616.1"/>
    <property type="molecule type" value="Genomic_DNA"/>
</dbReference>
<dbReference type="InterPro" id="IPR041577">
    <property type="entry name" value="RT_RNaseH_2"/>
</dbReference>
<dbReference type="FunFam" id="3.30.70.270:FF:000115">
    <property type="entry name" value="Polyprotein of retroviral origin, putative"/>
    <property type="match status" value="1"/>
</dbReference>
<proteinExistence type="predicted"/>
<reference evidence="2" key="1">
    <citation type="submission" date="2020-07" db="EMBL/GenBank/DDBJ databases">
        <authorList>
            <person name="Lin J."/>
        </authorList>
    </citation>
    <scope>NUCLEOTIDE SEQUENCE</scope>
</reference>
<dbReference type="InterPro" id="IPR043128">
    <property type="entry name" value="Rev_trsase/Diguanyl_cyclase"/>
</dbReference>
<dbReference type="InterPro" id="IPR043502">
    <property type="entry name" value="DNA/RNA_pol_sf"/>
</dbReference>